<gene>
    <name evidence="11" type="primary">Hb2l_3</name>
    <name evidence="11" type="ORF">SMICAP_R04085</name>
</gene>
<feature type="non-terminal residue" evidence="11">
    <location>
        <position position="1"/>
    </location>
</feature>
<dbReference type="PANTHER" id="PTHR19944:SF99">
    <property type="entry name" value="HLA CLASS II HISTOCOMPATIBILITY ANTIGEN, DRB1 BETA CHAIN"/>
    <property type="match status" value="1"/>
</dbReference>
<dbReference type="PANTHER" id="PTHR19944">
    <property type="entry name" value="MHC CLASS II-RELATED"/>
    <property type="match status" value="1"/>
</dbReference>
<evidence type="ECO:0000256" key="1">
    <source>
        <dbReference type="ARBA" id="ARBA00004479"/>
    </source>
</evidence>
<keyword evidence="3" id="KW-0391">Immunity</keyword>
<dbReference type="Pfam" id="PF00969">
    <property type="entry name" value="MHC_II_beta"/>
    <property type="match status" value="1"/>
</dbReference>
<dbReference type="SUPFAM" id="SSF54452">
    <property type="entry name" value="MHC antigen-recognition domain"/>
    <property type="match status" value="1"/>
</dbReference>
<dbReference type="GO" id="GO:0042613">
    <property type="term" value="C:MHC class II protein complex"/>
    <property type="evidence" value="ECO:0007669"/>
    <property type="project" value="UniProtKB-KW"/>
</dbReference>
<feature type="non-terminal residue" evidence="11">
    <location>
        <position position="126"/>
    </location>
</feature>
<evidence type="ECO:0000256" key="6">
    <source>
        <dbReference type="ARBA" id="ARBA00023136"/>
    </source>
</evidence>
<name>A0A7K8RBH6_9PASS</name>
<evidence type="ECO:0000256" key="2">
    <source>
        <dbReference type="ARBA" id="ARBA00022692"/>
    </source>
</evidence>
<evidence type="ECO:0000259" key="10">
    <source>
        <dbReference type="SMART" id="SM00921"/>
    </source>
</evidence>
<evidence type="ECO:0000313" key="12">
    <source>
        <dbReference type="Proteomes" id="UP000567624"/>
    </source>
</evidence>
<keyword evidence="7" id="KW-1015">Disulfide bond</keyword>
<evidence type="ECO:0000256" key="4">
    <source>
        <dbReference type="ARBA" id="ARBA00022989"/>
    </source>
</evidence>
<evidence type="ECO:0000256" key="5">
    <source>
        <dbReference type="ARBA" id="ARBA00023130"/>
    </source>
</evidence>
<accession>A0A7K8RBH6</accession>
<dbReference type="GO" id="GO:0002504">
    <property type="term" value="P:antigen processing and presentation of peptide or polysaccharide antigen via MHC class II"/>
    <property type="evidence" value="ECO:0007669"/>
    <property type="project" value="UniProtKB-KW"/>
</dbReference>
<comment type="caution">
    <text evidence="11">The sequence shown here is derived from an EMBL/GenBank/DDBJ whole genome shotgun (WGS) entry which is preliminary data.</text>
</comment>
<dbReference type="SMART" id="SM00921">
    <property type="entry name" value="MHC_II_beta"/>
    <property type="match status" value="1"/>
</dbReference>
<keyword evidence="8" id="KW-0325">Glycoprotein</keyword>
<feature type="domain" description="MHC class II beta chain N-terminal" evidence="10">
    <location>
        <begin position="10"/>
        <end position="84"/>
    </location>
</feature>
<dbReference type="InterPro" id="IPR050160">
    <property type="entry name" value="MHC/Immunoglobulin"/>
</dbReference>
<dbReference type="InterPro" id="IPR014745">
    <property type="entry name" value="MHC_II_a/b_N"/>
</dbReference>
<dbReference type="InterPro" id="IPR011162">
    <property type="entry name" value="MHC_I/II-like_Ag-recog"/>
</dbReference>
<evidence type="ECO:0000256" key="3">
    <source>
        <dbReference type="ARBA" id="ARBA00022859"/>
    </source>
</evidence>
<dbReference type="FunFam" id="3.10.320.10:FF:000001">
    <property type="entry name" value="HLA class II histocompatibility antigen, DRB1-1 beta chain"/>
    <property type="match status" value="1"/>
</dbReference>
<sequence length="126" mass="14877">TGVFQFMAKSERQFINGTERVRYVQRFIYNREQYMHFDSDVGKYVGDTPFGEIQARYWNRDPHELEHRRARVNTFCRKNYEVFTPFSMESRDELPPSVSISLVPSSSHPGPGRPLCSVMDFYPKEV</sequence>
<dbReference type="Gene3D" id="3.10.320.10">
    <property type="entry name" value="Class II Histocompatibility Antigen, M Beta Chain, Chain B, domain 1"/>
    <property type="match status" value="1"/>
</dbReference>
<reference evidence="11 12" key="1">
    <citation type="submission" date="2019-09" db="EMBL/GenBank/DDBJ databases">
        <title>Bird 10,000 Genomes (B10K) Project - Family phase.</title>
        <authorList>
            <person name="Zhang G."/>
        </authorList>
    </citation>
    <scope>NUCLEOTIDE SEQUENCE [LARGE SCALE GENOMIC DNA]</scope>
    <source>
        <strain evidence="11">B10K-CU-031-20</strain>
    </source>
</reference>
<dbReference type="AlphaFoldDB" id="A0A7K8RBH6"/>
<keyword evidence="4" id="KW-1133">Transmembrane helix</keyword>
<comment type="subcellular location">
    <subcellularLocation>
        <location evidence="1">Membrane</location>
        <topology evidence="1">Single-pass type I membrane protein</topology>
    </subcellularLocation>
</comment>
<dbReference type="EMBL" id="VWYW01004631">
    <property type="protein sequence ID" value="NXF14266.1"/>
    <property type="molecule type" value="Genomic_DNA"/>
</dbReference>
<keyword evidence="5" id="KW-1064">Adaptive immunity</keyword>
<evidence type="ECO:0000256" key="7">
    <source>
        <dbReference type="ARBA" id="ARBA00023157"/>
    </source>
</evidence>
<protein>
    <submittedName>
        <fullName evidence="11">HB2L protein</fullName>
    </submittedName>
</protein>
<keyword evidence="6" id="KW-0472">Membrane</keyword>
<keyword evidence="12" id="KW-1185">Reference proteome</keyword>
<evidence type="ECO:0000256" key="9">
    <source>
        <dbReference type="ARBA" id="ARBA00023182"/>
    </source>
</evidence>
<proteinExistence type="predicted"/>
<dbReference type="Proteomes" id="UP000567624">
    <property type="component" value="Unassembled WGS sequence"/>
</dbReference>
<dbReference type="InterPro" id="IPR000353">
    <property type="entry name" value="MHC_II_b_N"/>
</dbReference>
<dbReference type="GO" id="GO:0002250">
    <property type="term" value="P:adaptive immune response"/>
    <property type="evidence" value="ECO:0007669"/>
    <property type="project" value="UniProtKB-KW"/>
</dbReference>
<evidence type="ECO:0000313" key="11">
    <source>
        <dbReference type="EMBL" id="NXF14266.1"/>
    </source>
</evidence>
<keyword evidence="2" id="KW-0812">Transmembrane</keyword>
<organism evidence="11 12">
    <name type="scientific">Smithornis capensis</name>
    <dbReference type="NCBI Taxonomy" id="363769"/>
    <lineage>
        <taxon>Eukaryota</taxon>
        <taxon>Metazoa</taxon>
        <taxon>Chordata</taxon>
        <taxon>Craniata</taxon>
        <taxon>Vertebrata</taxon>
        <taxon>Euteleostomi</taxon>
        <taxon>Archelosauria</taxon>
        <taxon>Archosauria</taxon>
        <taxon>Dinosauria</taxon>
        <taxon>Saurischia</taxon>
        <taxon>Theropoda</taxon>
        <taxon>Coelurosauria</taxon>
        <taxon>Aves</taxon>
        <taxon>Neognathae</taxon>
        <taxon>Neoaves</taxon>
        <taxon>Telluraves</taxon>
        <taxon>Australaves</taxon>
        <taxon>Passeriformes</taxon>
        <taxon>Eurylaimidae</taxon>
        <taxon>Smithornis</taxon>
    </lineage>
</organism>
<keyword evidence="9" id="KW-0491">MHC II</keyword>
<evidence type="ECO:0000256" key="8">
    <source>
        <dbReference type="ARBA" id="ARBA00023180"/>
    </source>
</evidence>